<evidence type="ECO:0000313" key="2">
    <source>
        <dbReference type="EMBL" id="ENX02662.1"/>
    </source>
</evidence>
<dbReference type="Pfam" id="PF04233">
    <property type="entry name" value="Phage_Mu_F"/>
    <property type="match status" value="1"/>
</dbReference>
<gene>
    <name evidence="2" type="ORF">F900_01108</name>
</gene>
<dbReference type="STRING" id="1217705.F900_01108"/>
<feature type="domain" description="Phage head morphogenesis" evidence="1">
    <location>
        <begin position="60"/>
        <end position="190"/>
    </location>
</feature>
<protein>
    <recommendedName>
        <fullName evidence="1">Phage head morphogenesis domain-containing protein</fullName>
    </recommendedName>
</protein>
<sequence>MANVPSRPELNALFKLPPEDAISYLKSKGFKIGWDWHETLDEAHSRAFTVAKVARIDLLQDIRKSLITALEQGQNLEQWKAAITPVLQQKGWWGKQTVINPAGVNQTVQLGSPRRLKTIFDTNVHKSLAAGRYKSMMASVDTRPLWEWVHISITNPRKVHLARNGETRRYDDPFWLYAYPPTEFGCQCKIRARRASDVEALDLNVVETKPEDIDQHQVVIGKSSFTGQDAVATQTRIRIKQADGQVTYFSPTAGFNSHPAASYLLDVELTKRAANLLGAQKGLQQVQQMLLSAPRIKAHEAFVKNAISFGKQQNKTNTVGVVDMQDIQFLAKKSVAVESPILTISDHLLVGQKAQRHGAAGNAPTLDEWIALPKLIPQAQQVIWDVDNQSVLYLLPALQKNAPNEVIKLSIRSKNGVMEIVSIFKIKDDVVAGSLQGGLYEKIR</sequence>
<dbReference type="EMBL" id="APRP01000014">
    <property type="protein sequence ID" value="ENX02662.1"/>
    <property type="molecule type" value="Genomic_DNA"/>
</dbReference>
<comment type="caution">
    <text evidence="2">The sequence shown here is derived from an EMBL/GenBank/DDBJ whole genome shotgun (WGS) entry which is preliminary data.</text>
</comment>
<proteinExistence type="predicted"/>
<evidence type="ECO:0000313" key="3">
    <source>
        <dbReference type="Proteomes" id="UP000013248"/>
    </source>
</evidence>
<dbReference type="PATRIC" id="fig|1217705.3.peg.1063"/>
<dbReference type="eggNOG" id="COG2369">
    <property type="taxonomic scope" value="Bacteria"/>
</dbReference>
<accession>N9NIQ7</accession>
<dbReference type="AlphaFoldDB" id="N9NIQ7"/>
<dbReference type="RefSeq" id="WP_005215706.1">
    <property type="nucleotide sequence ID" value="NZ_KB850089.1"/>
</dbReference>
<reference evidence="2 3" key="1">
    <citation type="submission" date="2013-02" db="EMBL/GenBank/DDBJ databases">
        <title>The Genome Sequence of Acinetobacter sp. ANC 3862.</title>
        <authorList>
            <consortium name="The Broad Institute Genome Sequencing Platform"/>
            <consortium name="The Broad Institute Genome Sequencing Center for Infectious Disease"/>
            <person name="Cerqueira G."/>
            <person name="Feldgarden M."/>
            <person name="Courvalin P."/>
            <person name="Perichon B."/>
            <person name="Grillot-Courvalin C."/>
            <person name="Clermont D."/>
            <person name="Rocha E."/>
            <person name="Yoon E.-J."/>
            <person name="Nemec A."/>
            <person name="Walker B."/>
            <person name="Young S.K."/>
            <person name="Zeng Q."/>
            <person name="Gargeya S."/>
            <person name="Fitzgerald M."/>
            <person name="Haas B."/>
            <person name="Abouelleil A."/>
            <person name="Alvarado L."/>
            <person name="Arachchi H.M."/>
            <person name="Berlin A.M."/>
            <person name="Chapman S.B."/>
            <person name="Dewar J."/>
            <person name="Goldberg J."/>
            <person name="Griggs A."/>
            <person name="Gujja S."/>
            <person name="Hansen M."/>
            <person name="Howarth C."/>
            <person name="Imamovic A."/>
            <person name="Larimer J."/>
            <person name="McCowan C."/>
            <person name="Murphy C."/>
            <person name="Neiman D."/>
            <person name="Pearson M."/>
            <person name="Priest M."/>
            <person name="Roberts A."/>
            <person name="Saif S."/>
            <person name="Shea T."/>
            <person name="Sisk P."/>
            <person name="Sykes S."/>
            <person name="Wortman J."/>
            <person name="Nusbaum C."/>
            <person name="Birren B."/>
        </authorList>
    </citation>
    <scope>NUCLEOTIDE SEQUENCE [LARGE SCALE GENOMIC DNA]</scope>
    <source>
        <strain evidence="2 3">ANC 3862</strain>
    </source>
</reference>
<dbReference type="Proteomes" id="UP000013248">
    <property type="component" value="Unassembled WGS sequence"/>
</dbReference>
<evidence type="ECO:0000259" key="1">
    <source>
        <dbReference type="Pfam" id="PF04233"/>
    </source>
</evidence>
<dbReference type="InterPro" id="IPR006528">
    <property type="entry name" value="Phage_head_morphogenesis_dom"/>
</dbReference>
<organism evidence="2 3">
    <name type="scientific">Acinetobacter modestus</name>
    <dbReference type="NCBI Taxonomy" id="1776740"/>
    <lineage>
        <taxon>Bacteria</taxon>
        <taxon>Pseudomonadati</taxon>
        <taxon>Pseudomonadota</taxon>
        <taxon>Gammaproteobacteria</taxon>
        <taxon>Moraxellales</taxon>
        <taxon>Moraxellaceae</taxon>
        <taxon>Acinetobacter</taxon>
    </lineage>
</organism>
<name>N9NIQ7_9GAMM</name>
<dbReference type="HOGENOM" id="CLU_044450_3_1_6"/>